<protein>
    <submittedName>
        <fullName evidence="1">Uncharacterized protein</fullName>
    </submittedName>
</protein>
<organism evidence="1 2">
    <name type="scientific">Floridaenema flaviceps BLCC-F50</name>
    <dbReference type="NCBI Taxonomy" id="3153642"/>
    <lineage>
        <taxon>Bacteria</taxon>
        <taxon>Bacillati</taxon>
        <taxon>Cyanobacteriota</taxon>
        <taxon>Cyanophyceae</taxon>
        <taxon>Oscillatoriophycideae</taxon>
        <taxon>Aerosakkonematales</taxon>
        <taxon>Aerosakkonemataceae</taxon>
        <taxon>Floridanema</taxon>
        <taxon>Floridanema flaviceps</taxon>
    </lineage>
</organism>
<keyword evidence="2" id="KW-1185">Reference proteome</keyword>
<evidence type="ECO:0000313" key="1">
    <source>
        <dbReference type="EMBL" id="MFB2897744.1"/>
    </source>
</evidence>
<name>A0ABV4Y169_9CYAN</name>
<dbReference type="RefSeq" id="WP_413267356.1">
    <property type="nucleotide sequence ID" value="NZ_JBHFNR010000264.1"/>
</dbReference>
<dbReference type="Proteomes" id="UP001576784">
    <property type="component" value="Unassembled WGS sequence"/>
</dbReference>
<reference evidence="1 2" key="1">
    <citation type="submission" date="2024-09" db="EMBL/GenBank/DDBJ databases">
        <title>Floridaenema gen nov. (Aerosakkonemataceae, Aerosakkonematales ord. nov., Cyanobacteria) from benthic tropical and subtropical fresh waters, with the description of four new species.</title>
        <authorList>
            <person name="Moretto J.A."/>
            <person name="Berthold D.E."/>
            <person name="Lefler F.W."/>
            <person name="Huang I.-S."/>
            <person name="Laughinghouse H. IV."/>
        </authorList>
    </citation>
    <scope>NUCLEOTIDE SEQUENCE [LARGE SCALE GENOMIC DNA]</scope>
    <source>
        <strain evidence="1 2">BLCC-F50</strain>
    </source>
</reference>
<comment type="caution">
    <text evidence="1">The sequence shown here is derived from an EMBL/GenBank/DDBJ whole genome shotgun (WGS) entry which is preliminary data.</text>
</comment>
<gene>
    <name evidence="1" type="ORF">ACE1CI_32915</name>
</gene>
<accession>A0ABV4Y169</accession>
<sequence>MTSYQMKLEGDTLKVDFAKNADGEPILADGDQIVRDVAVGLQQMIAAGELGGGNLLKINGRISLLASYTLAHEVAHLYRAIAVSDTRLRAYVVVISTAAEYPVGSRIDFVTGEVKQVATIDDSSPSFLIYWENDVLIAKINNGVKADGDRLLLDAEAQLEKLISSGQLPGGKQLLRINGRATVLASFIIANKIAHLYSSVAVFDPKLGDGDKGLDRYVVVFSHSKNYQVGETFDVNYDPSPTVKAVLCGSPNTGKTVLRDGLKAAIFNLNNAPADFYAISGCPDGDGSWYAETVAKYPELADKLKAEYKAKFTPEFAQAKAREIKVIKNSLLLFDVGGRIPSDENKVIMSQATHAIIVAKTEEEVKAWQEFCETELAKPLPVVAIIYSDLHGNSDTITSEEPVLKGSVHRLKRGEDISSRPMVQALAKLLVKLTQD</sequence>
<proteinExistence type="predicted"/>
<evidence type="ECO:0000313" key="2">
    <source>
        <dbReference type="Proteomes" id="UP001576784"/>
    </source>
</evidence>
<dbReference type="EMBL" id="JBHFNR010000264">
    <property type="protein sequence ID" value="MFB2897744.1"/>
    <property type="molecule type" value="Genomic_DNA"/>
</dbReference>